<evidence type="ECO:0000256" key="7">
    <source>
        <dbReference type="ARBA" id="ARBA00023277"/>
    </source>
</evidence>
<dbReference type="Gene3D" id="2.60.40.10">
    <property type="entry name" value="Immunoglobulins"/>
    <property type="match status" value="1"/>
</dbReference>
<dbReference type="Gene3D" id="3.40.50.1700">
    <property type="entry name" value="Glycoside hydrolase family 3 C-terminal domain"/>
    <property type="match status" value="1"/>
</dbReference>
<keyword evidence="12" id="KW-1185">Reference proteome</keyword>
<evidence type="ECO:0000256" key="1">
    <source>
        <dbReference type="ARBA" id="ARBA00000448"/>
    </source>
</evidence>
<name>A0A7U2EX81_PHANO</name>
<dbReference type="Pfam" id="PF14310">
    <property type="entry name" value="Fn3-like"/>
    <property type="match status" value="1"/>
</dbReference>
<dbReference type="KEGG" id="pno:SNOG_03758"/>
<dbReference type="SMART" id="SM01217">
    <property type="entry name" value="Fn3_like"/>
    <property type="match status" value="1"/>
</dbReference>
<dbReference type="RefSeq" id="XP_001794306.1">
    <property type="nucleotide sequence ID" value="XM_001794254.1"/>
</dbReference>
<evidence type="ECO:0000256" key="2">
    <source>
        <dbReference type="ARBA" id="ARBA00004987"/>
    </source>
</evidence>
<dbReference type="Pfam" id="PF01915">
    <property type="entry name" value="Glyco_hydro_3_C"/>
    <property type="match status" value="1"/>
</dbReference>
<dbReference type="OMA" id="YSFPQHI"/>
<reference evidence="12" key="1">
    <citation type="journal article" date="2021" name="BMC Genomics">
        <title>Chromosome-level genome assembly and manually-curated proteome of model necrotroph Parastagonospora nodorum Sn15 reveals a genome-wide trove of candidate effector homologs, and redundancy of virulence-related functions within an accessory chromosome.</title>
        <authorList>
            <person name="Bertazzoni S."/>
            <person name="Jones D.A.B."/>
            <person name="Phan H.T."/>
            <person name="Tan K.-C."/>
            <person name="Hane J.K."/>
        </authorList>
    </citation>
    <scope>NUCLEOTIDE SEQUENCE [LARGE SCALE GENOMIC DNA]</scope>
    <source>
        <strain evidence="12">SN15 / ATCC MYA-4574 / FGSC 10173)</strain>
    </source>
</reference>
<dbReference type="InterPro" id="IPR026891">
    <property type="entry name" value="Fn3-like"/>
</dbReference>
<keyword evidence="6" id="KW-0325">Glycoprotein</keyword>
<dbReference type="PANTHER" id="PTHR42715:SF3">
    <property type="entry name" value="BETA-GLUCOSIDASE B-RELATED"/>
    <property type="match status" value="1"/>
</dbReference>
<dbReference type="InterPro" id="IPR036881">
    <property type="entry name" value="Glyco_hydro_3_C_sf"/>
</dbReference>
<dbReference type="InterPro" id="IPR002772">
    <property type="entry name" value="Glyco_hydro_3_C"/>
</dbReference>
<dbReference type="OrthoDB" id="47059at2759"/>
<dbReference type="PANTHER" id="PTHR42715">
    <property type="entry name" value="BETA-GLUCOSIDASE"/>
    <property type="match status" value="1"/>
</dbReference>
<dbReference type="SUPFAM" id="SSF52279">
    <property type="entry name" value="Beta-D-glucan exohydrolase, C-terminal domain"/>
    <property type="match status" value="2"/>
</dbReference>
<dbReference type="InterPro" id="IPR017853">
    <property type="entry name" value="GH"/>
</dbReference>
<dbReference type="VEuPathDB" id="FungiDB:JI435_037580"/>
<keyword evidence="9" id="KW-0624">Polysaccharide degradation</keyword>
<evidence type="ECO:0000313" key="12">
    <source>
        <dbReference type="Proteomes" id="UP000663193"/>
    </source>
</evidence>
<dbReference type="SUPFAM" id="SSF51445">
    <property type="entry name" value="(Trans)glycosidases"/>
    <property type="match status" value="1"/>
</dbReference>
<dbReference type="InterPro" id="IPR050288">
    <property type="entry name" value="Cellulose_deg_GH3"/>
</dbReference>
<evidence type="ECO:0000256" key="6">
    <source>
        <dbReference type="ARBA" id="ARBA00023180"/>
    </source>
</evidence>
<dbReference type="Pfam" id="PF00933">
    <property type="entry name" value="Glyco_hydro_3"/>
    <property type="match status" value="1"/>
</dbReference>
<dbReference type="Proteomes" id="UP000663193">
    <property type="component" value="Chromosome 3"/>
</dbReference>
<comment type="similarity">
    <text evidence="3">Belongs to the glycosyl hydrolase 3 family.</text>
</comment>
<dbReference type="Gene3D" id="3.20.20.300">
    <property type="entry name" value="Glycoside hydrolase, family 3, N-terminal domain"/>
    <property type="match status" value="1"/>
</dbReference>
<evidence type="ECO:0000256" key="3">
    <source>
        <dbReference type="ARBA" id="ARBA00005336"/>
    </source>
</evidence>
<feature type="domain" description="Fibronectin type III-like" evidence="10">
    <location>
        <begin position="660"/>
        <end position="726"/>
    </location>
</feature>
<comment type="pathway">
    <text evidence="2">Glycan metabolism; cellulose degradation.</text>
</comment>
<gene>
    <name evidence="11" type="ORF">JI435_037580</name>
</gene>
<dbReference type="EMBL" id="CP069025">
    <property type="protein sequence ID" value="QRC93543.1"/>
    <property type="molecule type" value="Genomic_DNA"/>
</dbReference>
<keyword evidence="8" id="KW-0326">Glycosidase</keyword>
<evidence type="ECO:0000256" key="4">
    <source>
        <dbReference type="ARBA" id="ARBA00012744"/>
    </source>
</evidence>
<evidence type="ECO:0000256" key="9">
    <source>
        <dbReference type="ARBA" id="ARBA00023326"/>
    </source>
</evidence>
<keyword evidence="7" id="KW-0119">Carbohydrate metabolism</keyword>
<organism evidence="11 12">
    <name type="scientific">Phaeosphaeria nodorum (strain SN15 / ATCC MYA-4574 / FGSC 10173)</name>
    <name type="common">Glume blotch fungus</name>
    <name type="synonym">Parastagonospora nodorum</name>
    <dbReference type="NCBI Taxonomy" id="321614"/>
    <lineage>
        <taxon>Eukaryota</taxon>
        <taxon>Fungi</taxon>
        <taxon>Dikarya</taxon>
        <taxon>Ascomycota</taxon>
        <taxon>Pezizomycotina</taxon>
        <taxon>Dothideomycetes</taxon>
        <taxon>Pleosporomycetidae</taxon>
        <taxon>Pleosporales</taxon>
        <taxon>Pleosporineae</taxon>
        <taxon>Phaeosphaeriaceae</taxon>
        <taxon>Parastagonospora</taxon>
    </lineage>
</organism>
<dbReference type="InterPro" id="IPR001764">
    <property type="entry name" value="Glyco_hydro_3_N"/>
</dbReference>
<dbReference type="PRINTS" id="PR00133">
    <property type="entry name" value="GLHYDRLASE3"/>
</dbReference>
<dbReference type="InterPro" id="IPR013783">
    <property type="entry name" value="Ig-like_fold"/>
</dbReference>
<evidence type="ECO:0000259" key="10">
    <source>
        <dbReference type="SMART" id="SM01217"/>
    </source>
</evidence>
<comment type="catalytic activity">
    <reaction evidence="1">
        <text>Hydrolysis of terminal, non-reducing beta-D-glucosyl residues with release of beta-D-glucose.</text>
        <dbReference type="EC" id="3.2.1.21"/>
    </reaction>
</comment>
<evidence type="ECO:0000313" key="11">
    <source>
        <dbReference type="EMBL" id="QRC93543.1"/>
    </source>
</evidence>
<dbReference type="GO" id="GO:0000272">
    <property type="term" value="P:polysaccharide catabolic process"/>
    <property type="evidence" value="ECO:0007669"/>
    <property type="project" value="UniProtKB-KW"/>
</dbReference>
<evidence type="ECO:0000256" key="5">
    <source>
        <dbReference type="ARBA" id="ARBA00022801"/>
    </source>
</evidence>
<dbReference type="AlphaFoldDB" id="A0A7U2EX81"/>
<protein>
    <recommendedName>
        <fullName evidence="4">beta-glucosidase</fullName>
        <ecNumber evidence="4">3.2.1.21</ecNumber>
    </recommendedName>
</protein>
<sequence length="740" mass="79878">MADSIPQHAAYTFQDGTNAVKNGSSLLDTTQRLLNSLTKAERLSLLDGDERLWAGLTELVAGRYNSVPYSMGAIERLGIPGVKFSDGPRGIVVGNSTAFPVSMARGATWDVDLERRIGRAIGKEGRAQGANFYAGVCVNLPRHPAWGRIQETYSDDLLLLGEFGHAFAQGVQEQIMACVKHFALNSMENARFHVDVEVAEDVLHEVYLPHFRRIVEGGVASVMSAYNAVNGEWCGQSRKLLTEILRETWKFDGFTMSDFVFGFRDAPLSVKNGLDIEAPFSQQRAMHLEKALQTGELDWEDVEKACTRILSKQLDFVAGLKTPKPDKSVVFCDEHRALAREAAQRSMVLLKNEYVGNSAILPLQGPNIGSIALVGRLANVANIGDHGSSKVEPPHVATPYEGLKTALPSASIVLEGTDSPEKAKDAASKADVAICIVGYDHHDEGEHMLPNHDAGVASLFPPPTPEDGDVSQIIGVLNGEAKPSAALTQEGSIIEAGSGGDRKSLRLRPNDVSLIEAVTAANPRTIVVIVAAGAVIIEEWKDKVPAILMGWYAGSEGGHALADVLLGRTNPSGRLPFSVPKSEEHLPYFDMNAKKITYDRWHGQHLLDKLGVEAAFPSGFGLSYTTFAISDLRVGTPDLGNESIDVKVSVKNTGGRAGRFIAQVYGLSEQPDFPKRVLLGFAPVDLEAGESKTASISASLRPLQRWKEGKFSLETGEVTVEVAAFAGDPKALQSLTQLKK</sequence>
<dbReference type="GO" id="GO:0008422">
    <property type="term" value="F:beta-glucosidase activity"/>
    <property type="evidence" value="ECO:0007669"/>
    <property type="project" value="UniProtKB-EC"/>
</dbReference>
<evidence type="ECO:0000256" key="8">
    <source>
        <dbReference type="ARBA" id="ARBA00023295"/>
    </source>
</evidence>
<dbReference type="InterPro" id="IPR036962">
    <property type="entry name" value="Glyco_hydro_3_N_sf"/>
</dbReference>
<keyword evidence="5" id="KW-0378">Hydrolase</keyword>
<dbReference type="EC" id="3.2.1.21" evidence="4"/>
<accession>A0A7U2EX81</accession>
<proteinExistence type="inferred from homology"/>